<feature type="compositionally biased region" description="Low complexity" evidence="1">
    <location>
        <begin position="507"/>
        <end position="520"/>
    </location>
</feature>
<protein>
    <submittedName>
        <fullName evidence="2">IS605 OrfB family transposase</fullName>
    </submittedName>
</protein>
<comment type="caution">
    <text evidence="2">The sequence shown here is derived from an EMBL/GenBank/DDBJ whole genome shotgun (WGS) entry which is preliminary data.</text>
</comment>
<dbReference type="EMBL" id="JACGXA010000001">
    <property type="protein sequence ID" value="MBA8803948.1"/>
    <property type="molecule type" value="Genomic_DNA"/>
</dbReference>
<dbReference type="RefSeq" id="WP_182539175.1">
    <property type="nucleotide sequence ID" value="NZ_JACGXA010000001.1"/>
</dbReference>
<organism evidence="2 3">
    <name type="scientific">Nocardioides ginsengisegetis</name>
    <dbReference type="NCBI Taxonomy" id="661491"/>
    <lineage>
        <taxon>Bacteria</taxon>
        <taxon>Bacillati</taxon>
        <taxon>Actinomycetota</taxon>
        <taxon>Actinomycetes</taxon>
        <taxon>Propionibacteriales</taxon>
        <taxon>Nocardioidaceae</taxon>
        <taxon>Nocardioides</taxon>
    </lineage>
</organism>
<evidence type="ECO:0000313" key="2">
    <source>
        <dbReference type="EMBL" id="MBA8803948.1"/>
    </source>
</evidence>
<evidence type="ECO:0000256" key="1">
    <source>
        <dbReference type="SAM" id="MobiDB-lite"/>
    </source>
</evidence>
<name>A0A7W3J0A1_9ACTN</name>
<sequence>MPKSRPQLPTRVVAPGNGVSVRTRLRLDSDERVLLEAIGAHLTRARNSDLAAARRGEKANHRYKALVEQFGIHSRYAGTICLDNDAATKAAKEHLRRHLAGLRRAVATLEHRISAPTRSSCGCGERRGCSSCRGGYATANERWQKLRRLDARRAELARVETRLAAKDYPVVYGGRRLAGTRHHLGKAGLTETQWRRAWSEARHWFGCAGNAGKSGGNPCLTLTRGDGGRWHLTVSVPKPIAEQFGTSTRVQLRHPIALHHRSRELEERLNARSAVRVDLQPDTDTKGRARTYLRLSWVRPAPEAVDLAAARAGGVVGVDLNADHLAATHVDGSGNPVGRPVRIPLDLADASTRTRDGRLRAAVTAVLEHAKTTGATAVAVEDLDFTDSKTREKFGRRRTFRHLIAGFPTAQFKDRVVAMAATQGLAVIAVDPRYTSRYGGASWQRALSTPTVVATRHEGASVAIGRRALGHGLTTRAGRKTGPGKPRQRPVPHQCDGSDARPSAGQERATTDTTEATIRTGAHTPPVHTRQPSRHPPQASGVATPGGLTEQVHAGHRFPGSPHTG</sequence>
<accession>A0A7W3J0A1</accession>
<dbReference type="AlphaFoldDB" id="A0A7W3J0A1"/>
<proteinExistence type="predicted"/>
<feature type="region of interest" description="Disordered" evidence="1">
    <location>
        <begin position="468"/>
        <end position="565"/>
    </location>
</feature>
<keyword evidence="3" id="KW-1185">Reference proteome</keyword>
<dbReference type="Proteomes" id="UP000580910">
    <property type="component" value="Unassembled WGS sequence"/>
</dbReference>
<gene>
    <name evidence="2" type="ORF">FB382_002239</name>
</gene>
<reference evidence="2 3" key="1">
    <citation type="submission" date="2020-07" db="EMBL/GenBank/DDBJ databases">
        <title>Sequencing the genomes of 1000 actinobacteria strains.</title>
        <authorList>
            <person name="Klenk H.-P."/>
        </authorList>
    </citation>
    <scope>NUCLEOTIDE SEQUENCE [LARGE SCALE GENOMIC DNA]</scope>
    <source>
        <strain evidence="2 3">DSM 21349</strain>
    </source>
</reference>
<evidence type="ECO:0000313" key="3">
    <source>
        <dbReference type="Proteomes" id="UP000580910"/>
    </source>
</evidence>